<evidence type="ECO:0000313" key="5">
    <source>
        <dbReference type="EMBL" id="MBM6672896.1"/>
    </source>
</evidence>
<dbReference type="GO" id="GO:0015074">
    <property type="term" value="P:DNA integration"/>
    <property type="evidence" value="ECO:0007669"/>
    <property type="project" value="InterPro"/>
</dbReference>
<reference evidence="5" key="2">
    <citation type="journal article" date="2021" name="Sci. Rep.">
        <title>The distribution of antibiotic resistance genes in chicken gut microbiota commensals.</title>
        <authorList>
            <person name="Juricova H."/>
            <person name="Matiasovicova J."/>
            <person name="Kubasova T."/>
            <person name="Cejkova D."/>
            <person name="Rychlik I."/>
        </authorList>
    </citation>
    <scope>NUCLEOTIDE SEQUENCE</scope>
    <source>
        <strain evidence="5">An824</strain>
    </source>
</reference>
<dbReference type="InterPro" id="IPR050090">
    <property type="entry name" value="Tyrosine_recombinase_XerCD"/>
</dbReference>
<evidence type="ECO:0000256" key="3">
    <source>
        <dbReference type="ARBA" id="ARBA00023172"/>
    </source>
</evidence>
<dbReference type="Gene3D" id="1.10.443.10">
    <property type="entry name" value="Intergrase catalytic core"/>
    <property type="match status" value="1"/>
</dbReference>
<dbReference type="GO" id="GO:0003677">
    <property type="term" value="F:DNA binding"/>
    <property type="evidence" value="ECO:0007669"/>
    <property type="project" value="UniProtKB-KW"/>
</dbReference>
<dbReference type="EMBL" id="JACJJG010000008">
    <property type="protein sequence ID" value="MBM6672896.1"/>
    <property type="molecule type" value="Genomic_DNA"/>
</dbReference>
<evidence type="ECO:0000256" key="1">
    <source>
        <dbReference type="ARBA" id="ARBA00008857"/>
    </source>
</evidence>
<dbReference type="AlphaFoldDB" id="A0A939B6P0"/>
<dbReference type="PROSITE" id="PS51898">
    <property type="entry name" value="TYR_RECOMBINASE"/>
    <property type="match status" value="1"/>
</dbReference>
<dbReference type="CDD" id="cd01185">
    <property type="entry name" value="INTN1_C_like"/>
    <property type="match status" value="1"/>
</dbReference>
<accession>A0A939B6P0</accession>
<keyword evidence="2" id="KW-0238">DNA-binding</keyword>
<keyword evidence="3" id="KW-0233">DNA recombination</keyword>
<comment type="similarity">
    <text evidence="1">Belongs to the 'phage' integrase family.</text>
</comment>
<reference evidence="5" key="1">
    <citation type="submission" date="2020-08" db="EMBL/GenBank/DDBJ databases">
        <authorList>
            <person name="Cejkova D."/>
            <person name="Kubasova T."/>
            <person name="Jahodarova E."/>
            <person name="Rychlik I."/>
        </authorList>
    </citation>
    <scope>NUCLEOTIDE SEQUENCE</scope>
    <source>
        <strain evidence="5">An824</strain>
    </source>
</reference>
<evidence type="ECO:0000256" key="2">
    <source>
        <dbReference type="ARBA" id="ARBA00023125"/>
    </source>
</evidence>
<dbReference type="InterPro" id="IPR025269">
    <property type="entry name" value="SAM-like_dom"/>
</dbReference>
<sequence>MTVAKFKVVIRREKLSKSTNEAPVCLRITKDRKVTYKTLLHVSPNYWDEKGQCVGKHHPNATALNAIISQRKAELEKETCMLALNDGSVSIETIRNKINDRFSFDLFEYADRYIENLRKNQKHATYKKYKSVIKKLRLYVGKGNLPIKSISLDFIEAYENYLMNNVGNNRNTTTVNLKVLAKLVGDIYRNYDLDETGNPFRKIKFKREQTERTYLGIDEIRKIQDLKLKLQSPLYDARELFLFECYTGFRISDILTLKWKNVTSGKISIRMRKTEKTLVVPMNDFVRSVLDKRRAVVENNGGQVLPNKYVFNILKVDVEEVNAQDALNAISSATAIINKQLKKIAEKVGIEKNISTHVGRHSYATALLTSDIPLPVIKEMLGHSDIKVTQIYAKVVDSKKDEVVNCLNKLYHG</sequence>
<dbReference type="Pfam" id="PF17293">
    <property type="entry name" value="Arm-DNA-bind_5"/>
    <property type="match status" value="1"/>
</dbReference>
<gene>
    <name evidence="5" type="ORF">H6A34_03270</name>
</gene>
<dbReference type="PANTHER" id="PTHR30349">
    <property type="entry name" value="PHAGE INTEGRASE-RELATED"/>
    <property type="match status" value="1"/>
</dbReference>
<organism evidence="5 6">
    <name type="scientific">Marseilla massiliensis</name>
    <dbReference type="NCBI Taxonomy" id="1841864"/>
    <lineage>
        <taxon>Bacteria</taxon>
        <taxon>Pseudomonadati</taxon>
        <taxon>Bacteroidota</taxon>
        <taxon>Bacteroidia</taxon>
        <taxon>Bacteroidales</taxon>
        <taxon>Prevotellaceae</taxon>
        <taxon>Marseilla</taxon>
    </lineage>
</organism>
<dbReference type="InterPro" id="IPR010998">
    <property type="entry name" value="Integrase_recombinase_N"/>
</dbReference>
<evidence type="ECO:0000313" key="6">
    <source>
        <dbReference type="Proteomes" id="UP000706891"/>
    </source>
</evidence>
<evidence type="ECO:0000259" key="4">
    <source>
        <dbReference type="PROSITE" id="PS51898"/>
    </source>
</evidence>
<dbReference type="Proteomes" id="UP000706891">
    <property type="component" value="Unassembled WGS sequence"/>
</dbReference>
<dbReference type="InterPro" id="IPR002104">
    <property type="entry name" value="Integrase_catalytic"/>
</dbReference>
<dbReference type="Pfam" id="PF00589">
    <property type="entry name" value="Phage_integrase"/>
    <property type="match status" value="1"/>
</dbReference>
<protein>
    <submittedName>
        <fullName evidence="5">Site-specific integrase</fullName>
    </submittedName>
</protein>
<dbReference type="InterPro" id="IPR013762">
    <property type="entry name" value="Integrase-like_cat_sf"/>
</dbReference>
<name>A0A939B6P0_9BACT</name>
<dbReference type="GO" id="GO:0006310">
    <property type="term" value="P:DNA recombination"/>
    <property type="evidence" value="ECO:0007669"/>
    <property type="project" value="UniProtKB-KW"/>
</dbReference>
<dbReference type="InterPro" id="IPR011010">
    <property type="entry name" value="DNA_brk_join_enz"/>
</dbReference>
<dbReference type="PANTHER" id="PTHR30349:SF64">
    <property type="entry name" value="PROPHAGE INTEGRASE INTD-RELATED"/>
    <property type="match status" value="1"/>
</dbReference>
<dbReference type="Gene3D" id="1.10.150.130">
    <property type="match status" value="1"/>
</dbReference>
<comment type="caution">
    <text evidence="5">The sequence shown here is derived from an EMBL/GenBank/DDBJ whole genome shotgun (WGS) entry which is preliminary data.</text>
</comment>
<dbReference type="Pfam" id="PF13102">
    <property type="entry name" value="Phage_int_SAM_5"/>
    <property type="match status" value="1"/>
</dbReference>
<dbReference type="InterPro" id="IPR035386">
    <property type="entry name" value="Arm-DNA-bind_5"/>
</dbReference>
<dbReference type="RefSeq" id="WP_205103436.1">
    <property type="nucleotide sequence ID" value="NZ_JACJJG010000008.1"/>
</dbReference>
<feature type="domain" description="Tyr recombinase" evidence="4">
    <location>
        <begin position="210"/>
        <end position="405"/>
    </location>
</feature>
<keyword evidence="6" id="KW-1185">Reference proteome</keyword>
<dbReference type="SUPFAM" id="SSF56349">
    <property type="entry name" value="DNA breaking-rejoining enzymes"/>
    <property type="match status" value="1"/>
</dbReference>
<proteinExistence type="inferred from homology"/>